<reference evidence="5 6" key="1">
    <citation type="journal article" date="2020" name="ISME J.">
        <title>Comparative genomics reveals insights into cyanobacterial evolution and habitat adaptation.</title>
        <authorList>
            <person name="Chen M.Y."/>
            <person name="Teng W.K."/>
            <person name="Zhao L."/>
            <person name="Hu C.X."/>
            <person name="Zhou Y.K."/>
            <person name="Han B.P."/>
            <person name="Song L.R."/>
            <person name="Shu W.S."/>
        </authorList>
    </citation>
    <scope>NUCLEOTIDE SEQUENCE [LARGE SCALE GENOMIC DNA]</scope>
    <source>
        <strain evidence="5 6">FACHB-119</strain>
    </source>
</reference>
<dbReference type="CDD" id="cd13401">
    <property type="entry name" value="Slt70-like"/>
    <property type="match status" value="1"/>
</dbReference>
<dbReference type="PANTHER" id="PTHR37423">
    <property type="entry name" value="SOLUBLE LYTIC MUREIN TRANSGLYCOSYLASE-RELATED"/>
    <property type="match status" value="1"/>
</dbReference>
<sequence>MLKKIQKKQIPIIAGAALFAFSAGAMVAAPQIGQSLGRWLNFKDQPEQLSEGKKTRSDVFPLISQPPAERAAKLEELAQNGRSPDRERARYLLASDYIDRKQGEKALELLTGLEKNYPALAPYILLKQAQAQDLLGEDGKASDLRQKVLKEYPKEAAAVKAMYLIAQPKLQDTAIAQFPSHPLTWEIIRKRLSENPNQPQLQLILAQYAYNQPGTVGVLDQLVQQPNLKPQDWDIIGTAYWENNQFLKAANAYAKAPKTARNLYRTARGLQVGGKNREQAIATYNQLIQQFPTARETGTGLLRMAEMARTSKDAIPYLNQVIAKFPEQASQALQRKAEILTALNDQKSAQETWQQLITKYPKSDEAAEYRWKTALNKAKARDYTSAWKWAQPIVINNPNSILAPRAGFWMGKWATAIGREQEAKDAYEYVISQFPYSYYAWRSANLLGLNVGNFNNVRQLKPEVIPYQRPVPPAGSQTFQELYLLGQDRDAWLQWETEYLNKQQPTVAEQFTEGLMLLARGEYLSGINLISKLEDRETPEEQTQYQALSQQITYWQARYPFPYLREIEKWSSQRQLNPLLVTALMRQESRFEAKIKSVAGATGLMQVMPDTGKWIAEKIKVDNKTLDLENPNDNIMLGTWYLDHTHEQYGNNSMLAIASYNAGPGNVAKWLQTIPNQDPDEFVEAIPFNETRDYVRQVFGNYWNYLRLYNPEISNVVAKYSAQHPKLPAEGN</sequence>
<evidence type="ECO:0000256" key="2">
    <source>
        <dbReference type="ARBA" id="ARBA00022729"/>
    </source>
</evidence>
<feature type="signal peptide" evidence="3">
    <location>
        <begin position="1"/>
        <end position="28"/>
    </location>
</feature>
<dbReference type="Pfam" id="PF13174">
    <property type="entry name" value="TPR_6"/>
    <property type="match status" value="3"/>
</dbReference>
<dbReference type="Pfam" id="PF01464">
    <property type="entry name" value="SLT"/>
    <property type="match status" value="1"/>
</dbReference>
<evidence type="ECO:0000313" key="6">
    <source>
        <dbReference type="Proteomes" id="UP000661112"/>
    </source>
</evidence>
<dbReference type="EMBL" id="JACJSG010000004">
    <property type="protein sequence ID" value="MBD2499743.1"/>
    <property type="molecule type" value="Genomic_DNA"/>
</dbReference>
<dbReference type="SUPFAM" id="SSF53955">
    <property type="entry name" value="Lysozyme-like"/>
    <property type="match status" value="1"/>
</dbReference>
<evidence type="ECO:0000256" key="1">
    <source>
        <dbReference type="ARBA" id="ARBA00007734"/>
    </source>
</evidence>
<comment type="caution">
    <text evidence="5">The sequence shown here is derived from an EMBL/GenBank/DDBJ whole genome shotgun (WGS) entry which is preliminary data.</text>
</comment>
<feature type="domain" description="Transglycosylase SLT" evidence="4">
    <location>
        <begin position="567"/>
        <end position="680"/>
    </location>
</feature>
<dbReference type="PROSITE" id="PS00922">
    <property type="entry name" value="TRANSGLYCOSYLASE"/>
    <property type="match status" value="1"/>
</dbReference>
<dbReference type="RefSeq" id="WP_190467182.1">
    <property type="nucleotide sequence ID" value="NZ_JACJSG010000004.1"/>
</dbReference>
<evidence type="ECO:0000259" key="4">
    <source>
        <dbReference type="Pfam" id="PF01464"/>
    </source>
</evidence>
<gene>
    <name evidence="5" type="ORF">H6G83_03770</name>
</gene>
<dbReference type="InterPro" id="IPR019734">
    <property type="entry name" value="TPR_rpt"/>
</dbReference>
<comment type="similarity">
    <text evidence="1">Belongs to the transglycosylase Slt family.</text>
</comment>
<dbReference type="SUPFAM" id="SSF48435">
    <property type="entry name" value="Bacterial muramidases"/>
    <property type="match status" value="1"/>
</dbReference>
<proteinExistence type="inferred from homology"/>
<keyword evidence="6" id="KW-1185">Reference proteome</keyword>
<keyword evidence="2 3" id="KW-0732">Signal</keyword>
<protein>
    <submittedName>
        <fullName evidence="5">Transglycosylase SLT domain-containing protein</fullName>
    </submittedName>
</protein>
<feature type="chain" id="PRO_5045085967" evidence="3">
    <location>
        <begin position="29"/>
        <end position="732"/>
    </location>
</feature>
<dbReference type="PANTHER" id="PTHR37423:SF5">
    <property type="entry name" value="SOLUBLE LYTIC MUREIN TRANSGLYCOSYLASE"/>
    <property type="match status" value="1"/>
</dbReference>
<evidence type="ECO:0000256" key="3">
    <source>
        <dbReference type="SAM" id="SignalP"/>
    </source>
</evidence>
<dbReference type="InterPro" id="IPR008939">
    <property type="entry name" value="Lytic_TGlycosylase_superhlx_U"/>
</dbReference>
<dbReference type="Gene3D" id="1.10.530.10">
    <property type="match status" value="1"/>
</dbReference>
<dbReference type="InterPro" id="IPR008258">
    <property type="entry name" value="Transglycosylase_SLT_dom_1"/>
</dbReference>
<accession>A0ABR8CXV8</accession>
<organism evidence="5 6">
    <name type="scientific">Anabaena azotica FACHB-119</name>
    <dbReference type="NCBI Taxonomy" id="947527"/>
    <lineage>
        <taxon>Bacteria</taxon>
        <taxon>Bacillati</taxon>
        <taxon>Cyanobacteriota</taxon>
        <taxon>Cyanophyceae</taxon>
        <taxon>Nostocales</taxon>
        <taxon>Nostocaceae</taxon>
        <taxon>Anabaena</taxon>
        <taxon>Anabaena azotica</taxon>
    </lineage>
</organism>
<name>A0ABR8CXV8_9NOST</name>
<dbReference type="Gene3D" id="1.25.40.10">
    <property type="entry name" value="Tetratricopeptide repeat domain"/>
    <property type="match status" value="2"/>
</dbReference>
<evidence type="ECO:0000313" key="5">
    <source>
        <dbReference type="EMBL" id="MBD2499743.1"/>
    </source>
</evidence>
<dbReference type="InterPro" id="IPR011990">
    <property type="entry name" value="TPR-like_helical_dom_sf"/>
</dbReference>
<dbReference type="Proteomes" id="UP000661112">
    <property type="component" value="Unassembled WGS sequence"/>
</dbReference>
<dbReference type="InterPro" id="IPR023346">
    <property type="entry name" value="Lysozyme-like_dom_sf"/>
</dbReference>
<dbReference type="InterPro" id="IPR000189">
    <property type="entry name" value="Transglyc_AS"/>
</dbReference>